<gene>
    <name evidence="2" type="ordered locus">MLP_44450</name>
</gene>
<dbReference type="KEGG" id="mph:MLP_44450"/>
<protein>
    <submittedName>
        <fullName evidence="2">Uncharacterized protein</fullName>
    </submittedName>
</protein>
<evidence type="ECO:0000313" key="3">
    <source>
        <dbReference type="Proteomes" id="UP000007947"/>
    </source>
</evidence>
<evidence type="ECO:0000256" key="1">
    <source>
        <dbReference type="SAM" id="MobiDB-lite"/>
    </source>
</evidence>
<dbReference type="STRING" id="1032480.MLP_44450"/>
<accession>F5XTL0</accession>
<keyword evidence="3" id="KW-1185">Reference proteome</keyword>
<name>F5XTL0_MICPN</name>
<proteinExistence type="predicted"/>
<reference evidence="2 3" key="1">
    <citation type="submission" date="2011-05" db="EMBL/GenBank/DDBJ databases">
        <title>Whole genome sequence of Microlunatus phosphovorus NM-1.</title>
        <authorList>
            <person name="Hosoyama A."/>
            <person name="Sasaki K."/>
            <person name="Harada T."/>
            <person name="Igarashi R."/>
            <person name="Kawakoshi A."/>
            <person name="Sasagawa M."/>
            <person name="Fukada J."/>
            <person name="Nakamura S."/>
            <person name="Katano Y."/>
            <person name="Hanada S."/>
            <person name="Kamagata Y."/>
            <person name="Nakamura N."/>
            <person name="Yamazaki S."/>
            <person name="Fujita N."/>
        </authorList>
    </citation>
    <scope>NUCLEOTIDE SEQUENCE [LARGE SCALE GENOMIC DNA]</scope>
    <source>
        <strain evidence="3">ATCC 700054 / DSM 10555 / JCM 9379 / NBRC 101784 / NCIMB 13414 / VKM Ac-1990 / NM-1</strain>
    </source>
</reference>
<sequence length="630" mass="66563">MTGSPYDVVRDQAGPHVAAVARPGDGCAQGVQAPAVQTTAPSAGWVQVGRSRGIDLLSVQRIAGNQAALLLLAGTGARARGPASQPTVQRVRDPRLDDHLDQLRRLSLMPYSQAGLYDAVVAELRGVDLTDPDNLVPVTEVLSPILPRERLQTLLGAADRPRPSAPHEDPSRTLRALSSPRRGPYGMRGPGILLPIAGQAVSPLLEPLAHVMNSVDGLVRGLYLGVSSSVSPQAAEDLAQRMLESTILNAVFPPVFLAGTAVGIGSDVVESIRGAYELVVNIDEILTQAAAILEVVVSPEGREAGRIIGEEIGRGWGAELVRLSRAGVFEFTYRVGEIVGPAIVYTICSFIGLPELAAAAVFARLSARLLPILRRFPRLARLAEAVARRLRRLPTPEVPETRGRPRLRGYTAEGLDDDFTHGWLPEVPGEVPTSVGRGPLRSETDTLTDYAEAVRSGGGGNPATAAARGASGPHIRDNLYSGDAQRRVTRRLRDLEILEGPADASVLRVSDPARYVSWLERAYRQHGGSSGLDPRMRHAIQEYVGGGLELPGVGTTPGGGRSYAGSLPGTHAEILAVNDALLTGGRVGGVATVRAGPGGHFAACLHCRGILERLARTVPELRVLTGAATP</sequence>
<feature type="region of interest" description="Disordered" evidence="1">
    <location>
        <begin position="155"/>
        <end position="183"/>
    </location>
</feature>
<feature type="compositionally biased region" description="Basic and acidic residues" evidence="1">
    <location>
        <begin position="159"/>
        <end position="172"/>
    </location>
</feature>
<organism evidence="2 3">
    <name type="scientific">Microlunatus phosphovorus (strain ATCC 700054 / DSM 10555 / JCM 9379 / NBRC 101784 / NCIMB 13414 / VKM Ac-1990 / NM-1)</name>
    <dbReference type="NCBI Taxonomy" id="1032480"/>
    <lineage>
        <taxon>Bacteria</taxon>
        <taxon>Bacillati</taxon>
        <taxon>Actinomycetota</taxon>
        <taxon>Actinomycetes</taxon>
        <taxon>Propionibacteriales</taxon>
        <taxon>Propionibacteriaceae</taxon>
        <taxon>Microlunatus</taxon>
    </lineage>
</organism>
<dbReference type="EMBL" id="AP012204">
    <property type="protein sequence ID" value="BAK37459.1"/>
    <property type="molecule type" value="Genomic_DNA"/>
</dbReference>
<dbReference type="HOGENOM" id="CLU_434012_0_0_11"/>
<dbReference type="AlphaFoldDB" id="F5XTL0"/>
<dbReference type="Proteomes" id="UP000007947">
    <property type="component" value="Chromosome"/>
</dbReference>
<feature type="region of interest" description="Disordered" evidence="1">
    <location>
        <begin position="455"/>
        <end position="474"/>
    </location>
</feature>
<evidence type="ECO:0000313" key="2">
    <source>
        <dbReference type="EMBL" id="BAK37459.1"/>
    </source>
</evidence>
<dbReference type="RefSeq" id="WP_013865293.1">
    <property type="nucleotide sequence ID" value="NC_015635.1"/>
</dbReference>